<dbReference type="Pfam" id="PF01397">
    <property type="entry name" value="Terpene_synth"/>
    <property type="match status" value="1"/>
</dbReference>
<evidence type="ECO:0000313" key="2">
    <source>
        <dbReference type="EMBL" id="KAE8654139.1"/>
    </source>
</evidence>
<accession>A0A6A2X702</accession>
<evidence type="ECO:0000259" key="1">
    <source>
        <dbReference type="Pfam" id="PF01397"/>
    </source>
</evidence>
<organism evidence="2 3">
    <name type="scientific">Hibiscus syriacus</name>
    <name type="common">Rose of Sharon</name>
    <dbReference type="NCBI Taxonomy" id="106335"/>
    <lineage>
        <taxon>Eukaryota</taxon>
        <taxon>Viridiplantae</taxon>
        <taxon>Streptophyta</taxon>
        <taxon>Embryophyta</taxon>
        <taxon>Tracheophyta</taxon>
        <taxon>Spermatophyta</taxon>
        <taxon>Magnoliopsida</taxon>
        <taxon>eudicotyledons</taxon>
        <taxon>Gunneridae</taxon>
        <taxon>Pentapetalae</taxon>
        <taxon>rosids</taxon>
        <taxon>malvids</taxon>
        <taxon>Malvales</taxon>
        <taxon>Malvaceae</taxon>
        <taxon>Malvoideae</taxon>
        <taxon>Hibiscus</taxon>
    </lineage>
</organism>
<dbReference type="InterPro" id="IPR050148">
    <property type="entry name" value="Terpene_synthase-like"/>
</dbReference>
<dbReference type="AlphaFoldDB" id="A0A6A2X702"/>
<dbReference type="GO" id="GO:0016114">
    <property type="term" value="P:terpenoid biosynthetic process"/>
    <property type="evidence" value="ECO:0007669"/>
    <property type="project" value="InterPro"/>
</dbReference>
<comment type="caution">
    <text evidence="2">The sequence shown here is derived from an EMBL/GenBank/DDBJ whole genome shotgun (WGS) entry which is preliminary data.</text>
</comment>
<dbReference type="GO" id="GO:0010333">
    <property type="term" value="F:terpene synthase activity"/>
    <property type="evidence" value="ECO:0007669"/>
    <property type="project" value="InterPro"/>
</dbReference>
<feature type="domain" description="Terpene synthase N-terminal" evidence="1">
    <location>
        <begin position="41"/>
        <end position="135"/>
    </location>
</feature>
<dbReference type="EMBL" id="VEPZ02001788">
    <property type="protein sequence ID" value="KAE8654139.1"/>
    <property type="molecule type" value="Genomic_DNA"/>
</dbReference>
<dbReference type="InterPro" id="IPR036965">
    <property type="entry name" value="Terpene_synth_N_sf"/>
</dbReference>
<dbReference type="Gene3D" id="1.50.10.130">
    <property type="entry name" value="Terpene synthase, N-terminal domain"/>
    <property type="match status" value="1"/>
</dbReference>
<protein>
    <submittedName>
        <fullName evidence="2">3R-linalool synthase-like protein</fullName>
    </submittedName>
</protein>
<gene>
    <name evidence="2" type="ORF">F3Y22_tig00117056pilonHSYRG00971</name>
</gene>
<name>A0A6A2X702_HIBSY</name>
<keyword evidence="3" id="KW-1185">Reference proteome</keyword>
<dbReference type="InterPro" id="IPR008949">
    <property type="entry name" value="Isoprenoid_synthase_dom_sf"/>
</dbReference>
<proteinExistence type="predicted"/>
<dbReference type="InterPro" id="IPR001906">
    <property type="entry name" value="Terpene_synth_N"/>
</dbReference>
<dbReference type="Proteomes" id="UP000436088">
    <property type="component" value="Unassembled WGS sequence"/>
</dbReference>
<dbReference type="SUPFAM" id="SSF48239">
    <property type="entry name" value="Terpenoid cyclases/Protein prenyltransferases"/>
    <property type="match status" value="1"/>
</dbReference>
<dbReference type="InterPro" id="IPR008930">
    <property type="entry name" value="Terpenoid_cyclase/PrenylTrfase"/>
</dbReference>
<evidence type="ECO:0000313" key="3">
    <source>
        <dbReference type="Proteomes" id="UP000436088"/>
    </source>
</evidence>
<dbReference type="PANTHER" id="PTHR31225">
    <property type="entry name" value="OS04G0344100 PROTEIN-RELATED"/>
    <property type="match status" value="1"/>
</dbReference>
<dbReference type="PANTHER" id="PTHR31225:SF218">
    <property type="entry name" value="GERANIOL SYNTHASE, CHLOROPLASTIC-LIKE"/>
    <property type="match status" value="1"/>
</dbReference>
<reference evidence="2" key="1">
    <citation type="submission" date="2019-09" db="EMBL/GenBank/DDBJ databases">
        <title>Draft genome information of white flower Hibiscus syriacus.</title>
        <authorList>
            <person name="Kim Y.-M."/>
        </authorList>
    </citation>
    <scope>NUCLEOTIDE SEQUENCE [LARGE SCALE GENOMIC DNA]</scope>
    <source>
        <strain evidence="2">YM2019G1</strain>
    </source>
</reference>
<sequence length="309" mass="34926">MEPTGAKGTARRSTGYLPTVWDCELVKSFTTSYSIESHGTRLEELKLLASMKDAGRQLDMIDTMKRLGVAYLFEHEIHDILAKLIHHNIPNHLYTVAMYIRILRQNGFFVSTDVFSKFMDGDEKFLDSLGEDVKGKRWRQESARKYDTVNGIPTTLENGMDQSTGCHGWWKELNVKERLSFGRDRLLEATGGSTPGKFISIDCLRHEIFYVIFGSSLLYSNALCLDLPCMPGFALYRLTTPTVCAMSGLVHIIGNIKLPTIDAYGTRDISILYSSLLGLILEDNLKLIGRGVEIGLQSYMLNRDKIFYK</sequence>
<dbReference type="Gene3D" id="1.10.600.10">
    <property type="entry name" value="Farnesyl Diphosphate Synthase"/>
    <property type="match status" value="1"/>
</dbReference>